<evidence type="ECO:0000313" key="2">
    <source>
        <dbReference type="EMBL" id="GFN00698.1"/>
    </source>
</evidence>
<evidence type="ECO:0000313" key="4">
    <source>
        <dbReference type="Proteomes" id="UP000498980"/>
    </source>
</evidence>
<reference evidence="3 5" key="2">
    <citation type="submission" date="2020-07" db="EMBL/GenBank/DDBJ databases">
        <title>Sequencing the genomes of 1000 actinobacteria strains.</title>
        <authorList>
            <person name="Klenk H.-P."/>
        </authorList>
    </citation>
    <scope>NUCLEOTIDE SEQUENCE [LARGE SCALE GENOMIC DNA]</scope>
    <source>
        <strain evidence="3 5">DSM 41455</strain>
    </source>
</reference>
<dbReference type="Pfam" id="PF01844">
    <property type="entry name" value="HNH"/>
    <property type="match status" value="1"/>
</dbReference>
<evidence type="ECO:0000313" key="5">
    <source>
        <dbReference type="Proteomes" id="UP000530403"/>
    </source>
</evidence>
<dbReference type="EMBL" id="BLWC01000001">
    <property type="protein sequence ID" value="GFN00698.1"/>
    <property type="molecule type" value="Genomic_DNA"/>
</dbReference>
<reference evidence="2 4" key="1">
    <citation type="submission" date="2020-05" db="EMBL/GenBank/DDBJ databases">
        <title>Whole genome shotgun sequence of Streptomyces fulvorobeus NBRC 15897.</title>
        <authorList>
            <person name="Komaki H."/>
            <person name="Tamura T."/>
        </authorList>
    </citation>
    <scope>NUCLEOTIDE SEQUENCE [LARGE SCALE GENOMIC DNA]</scope>
    <source>
        <strain evidence="2 4">NBRC 15897</strain>
    </source>
</reference>
<gene>
    <name evidence="3" type="ORF">HEB29_005198</name>
    <name evidence="2" type="ORF">Sfulv_55080</name>
</gene>
<sequence>MKSCTHCEAPHERARAKYCTDLCQQRAYNERRKADGRLVAYRQRTKGRHAAYLRAYWAKHGSVRELYPEATKAADQRRRARKSGAEGENIRAVEVFIRDAWTCSLCKGPVDASAAWPAPESASVDHVKPLSKGGSHTMANVMTAHLRCNLSKGNRTEAA</sequence>
<dbReference type="InterPro" id="IPR003615">
    <property type="entry name" value="HNH_nuc"/>
</dbReference>
<dbReference type="PANTHER" id="PTHR33877">
    <property type="entry name" value="SLL1193 PROTEIN"/>
    <property type="match status" value="1"/>
</dbReference>
<dbReference type="PANTHER" id="PTHR33877:SF2">
    <property type="entry name" value="OS07G0170200 PROTEIN"/>
    <property type="match status" value="1"/>
</dbReference>
<dbReference type="GO" id="GO:0004519">
    <property type="term" value="F:endonuclease activity"/>
    <property type="evidence" value="ECO:0007669"/>
    <property type="project" value="UniProtKB-KW"/>
</dbReference>
<evidence type="ECO:0000259" key="1">
    <source>
        <dbReference type="SMART" id="SM00507"/>
    </source>
</evidence>
<keyword evidence="4" id="KW-1185">Reference proteome</keyword>
<dbReference type="GO" id="GO:0003676">
    <property type="term" value="F:nucleic acid binding"/>
    <property type="evidence" value="ECO:0007669"/>
    <property type="project" value="InterPro"/>
</dbReference>
<dbReference type="Proteomes" id="UP000530403">
    <property type="component" value="Unassembled WGS sequence"/>
</dbReference>
<dbReference type="CDD" id="cd00085">
    <property type="entry name" value="HNHc"/>
    <property type="match status" value="1"/>
</dbReference>
<dbReference type="SMART" id="SM00507">
    <property type="entry name" value="HNHc"/>
    <property type="match status" value="1"/>
</dbReference>
<name>A0A7J0CEL4_9ACTN</name>
<proteinExistence type="predicted"/>
<comment type="caution">
    <text evidence="2">The sequence shown here is derived from an EMBL/GenBank/DDBJ whole genome shotgun (WGS) entry which is preliminary data.</text>
</comment>
<dbReference type="InterPro" id="IPR002711">
    <property type="entry name" value="HNH"/>
</dbReference>
<dbReference type="EMBL" id="JACCCF010000001">
    <property type="protein sequence ID" value="NYE44187.1"/>
    <property type="molecule type" value="Genomic_DNA"/>
</dbReference>
<dbReference type="Gene3D" id="1.10.30.50">
    <property type="match status" value="1"/>
</dbReference>
<evidence type="ECO:0000313" key="3">
    <source>
        <dbReference type="EMBL" id="NYE44187.1"/>
    </source>
</evidence>
<accession>A0A7J0CEL4</accession>
<keyword evidence="3" id="KW-0255">Endonuclease</keyword>
<dbReference type="Proteomes" id="UP000498980">
    <property type="component" value="Unassembled WGS sequence"/>
</dbReference>
<feature type="domain" description="HNH nuclease" evidence="1">
    <location>
        <begin position="90"/>
        <end position="150"/>
    </location>
</feature>
<keyword evidence="3" id="KW-0540">Nuclease</keyword>
<protein>
    <submittedName>
        <fullName evidence="3">5-methylcytosine-specific restriction endonuclease McrA</fullName>
    </submittedName>
</protein>
<dbReference type="AlphaFoldDB" id="A0A7J0CEL4"/>
<dbReference type="GO" id="GO:0008270">
    <property type="term" value="F:zinc ion binding"/>
    <property type="evidence" value="ECO:0007669"/>
    <property type="project" value="InterPro"/>
</dbReference>
<keyword evidence="3" id="KW-0378">Hydrolase</keyword>
<organism evidence="2 4">
    <name type="scientific">Streptomyces fulvorobeus</name>
    <dbReference type="NCBI Taxonomy" id="284028"/>
    <lineage>
        <taxon>Bacteria</taxon>
        <taxon>Bacillati</taxon>
        <taxon>Actinomycetota</taxon>
        <taxon>Actinomycetes</taxon>
        <taxon>Kitasatosporales</taxon>
        <taxon>Streptomycetaceae</taxon>
        <taxon>Streptomyces</taxon>
    </lineage>
</organism>
<dbReference type="InterPro" id="IPR052892">
    <property type="entry name" value="NA-targeting_endonuclease"/>
</dbReference>